<keyword evidence="3" id="KW-1185">Reference proteome</keyword>
<accession>Q5DN47</accession>
<dbReference type="KEGG" id="vg:3342391"/>
<gene>
    <name evidence="2" type="ORF">JL001p58</name>
</gene>
<evidence type="ECO:0000256" key="1">
    <source>
        <dbReference type="SAM" id="MobiDB-lite"/>
    </source>
</evidence>
<proteinExistence type="predicted"/>
<organism evidence="2 3">
    <name type="scientific">Alphaproteobacteria phage PhiJL001</name>
    <dbReference type="NCBI Taxonomy" id="2681607"/>
    <lineage>
        <taxon>Viruses</taxon>
        <taxon>Duplodnaviria</taxon>
        <taxon>Heunggongvirae</taxon>
        <taxon>Uroviricota</taxon>
        <taxon>Caudoviricetes</taxon>
        <taxon>Mesyanzhinovviridae</taxon>
        <taxon>Keylargovirus</taxon>
        <taxon>Keylargovirus JL001</taxon>
    </lineage>
</organism>
<feature type="region of interest" description="Disordered" evidence="1">
    <location>
        <begin position="1"/>
        <end position="32"/>
    </location>
</feature>
<reference evidence="2 3" key="1">
    <citation type="journal article" date="2005" name="Appl. Environ. Microbiol.">
        <title>Genomic analysis of bacteriophage PhiJL001: insights into its interaction with a sponge-associated alpha-proteobacterium.</title>
        <authorList>
            <person name="Lohr J.E."/>
            <person name="Chen F."/>
            <person name="Hill R.T."/>
        </authorList>
    </citation>
    <scope>NUCLEOTIDE SEQUENCE</scope>
</reference>
<evidence type="ECO:0000313" key="3">
    <source>
        <dbReference type="Proteomes" id="UP000000993"/>
    </source>
</evidence>
<evidence type="ECO:0000313" key="2">
    <source>
        <dbReference type="EMBL" id="AAT69534.1"/>
    </source>
</evidence>
<dbReference type="RefSeq" id="YP_223982.1">
    <property type="nucleotide sequence ID" value="NC_006938.1"/>
</dbReference>
<name>Q5DN47_9CAUD</name>
<dbReference type="GeneID" id="3342391"/>
<sequence>MWRLRTMAKTPKTRSKNQPRAETTTDNLPATTGSVAHVELEVTDQDLPDKRTKKFMDKPVVEQRRFDDRAAAKFLAYYAQTGRKGASARAAGVSYNVVRHWEVHDDDFGTLVQEAHNDWLELLERELFRRAVEGVLEPVVAGKDPEIVTYVRKYSDKLLELALKKADPSGYGNREAVNVNVNTGVLVAPESPAKVEDIDLPLEDVTEVK</sequence>
<dbReference type="Proteomes" id="UP000000993">
    <property type="component" value="Segment"/>
</dbReference>
<dbReference type="EMBL" id="AY576273">
    <property type="protein sequence ID" value="AAT69534.1"/>
    <property type="molecule type" value="Genomic_DNA"/>
</dbReference>
<feature type="compositionally biased region" description="Polar residues" evidence="1">
    <location>
        <begin position="18"/>
        <end position="32"/>
    </location>
</feature>
<protein>
    <submittedName>
        <fullName evidence="2">Gp58</fullName>
    </submittedName>
</protein>